<dbReference type="InterPro" id="IPR057982">
    <property type="entry name" value="TPR_NAA35"/>
</dbReference>
<feature type="domain" description="NAA35-like TPR repeats" evidence="6">
    <location>
        <begin position="321"/>
        <end position="698"/>
    </location>
</feature>
<dbReference type="Proteomes" id="UP000054408">
    <property type="component" value="Unassembled WGS sequence"/>
</dbReference>
<dbReference type="PANTHER" id="PTHR21373:SF0">
    <property type="entry name" value="N-ALPHA-ACETYLTRANSFERASE 35, NATC AUXILIARY SUBUNIT"/>
    <property type="match status" value="1"/>
</dbReference>
<evidence type="ECO:0000313" key="8">
    <source>
        <dbReference type="Proteomes" id="UP000054408"/>
    </source>
</evidence>
<dbReference type="GeneID" id="25566127"/>
<dbReference type="InterPro" id="IPR057983">
    <property type="entry name" value="NAA35-like_N"/>
</dbReference>
<organism evidence="7 8">
    <name type="scientific">Thecamonas trahens ATCC 50062</name>
    <dbReference type="NCBI Taxonomy" id="461836"/>
    <lineage>
        <taxon>Eukaryota</taxon>
        <taxon>Apusozoa</taxon>
        <taxon>Apusomonadida</taxon>
        <taxon>Apusomonadidae</taxon>
        <taxon>Thecamonas</taxon>
    </lineage>
</organism>
<sequence length="752" mass="80773">MSKNPPPNDEHWEDITPALHAATESLAEGQLLFPHGFRLTEAMSSIELMAPKMDMGMTEKRVASAEERVAAGELALAFDETTEAGAVALVEALEALVVAEAMFMSGINMVQSLFAVAALPLRGQLPPGSPLGIALDGFVACSTLLMNALLRADVHEEEDFVPGAGGLVLPALAASPAEVAMALEAEAARIGGTAEGNPALARASVLLLFWATFIQVQIRMDGAEVASSGKHRSLSHGRKKLTTAVERLDQVLGSLAESLSPEEAEARIAPALLDVNLSLDAMVPGLIAVQTTMPRGEALSKLRTHVRGLASALEVAQVPDTLDATVRFVTDFSHFSDEHDFASRARLSLLVLARNELQGGTPIVDAVRTSLAFDYGLSDEMMAACEANQVFTTATLAFRILIQSLSFNRARMRSQLMARAFDAWLRTQNAAFQAAQPAIAAAGGKWTPDVEQLMEFPRYYLVSIMTLYTQLGFELELYSTRELTAVFWYLDYFLGLRYEMLRTRLARHAAALEQLAGPAGLSGKRGKKKGKGKKKGGNGAKKKAAAARAAREAAVAATREQILESSARKHVLCGLFRLCVGLTLDGRLSQEETLYGSPRKRFEQRFGLFARVYDPEALTYDRLIKSINPEAVAAAEVFSAASDSFAEGQAHLVELLTAAKAGTVSSWGTERGMATLKALTRVVISNGIATRQLAASSPESPASGAERLACPVYFVMDAECVKDMPRVVVASPEKDGHDDAVQAAAFRVLTHR</sequence>
<evidence type="ECO:0000256" key="4">
    <source>
        <dbReference type="SAM" id="MobiDB-lite"/>
    </source>
</evidence>
<evidence type="ECO:0000259" key="5">
    <source>
        <dbReference type="Pfam" id="PF04112"/>
    </source>
</evidence>
<protein>
    <recommendedName>
        <fullName evidence="9">N-alpha-acetyltransferase 35, NatC auxiliary subunit</fullName>
    </recommendedName>
</protein>
<name>A0A0L0DFG0_THETB</name>
<comment type="similarity">
    <text evidence="2">Belongs to the MAK10 family.</text>
</comment>
<gene>
    <name evidence="7" type="ORF">AMSG_07126</name>
</gene>
<dbReference type="Pfam" id="PF04112">
    <property type="entry name" value="Mak10"/>
    <property type="match status" value="1"/>
</dbReference>
<feature type="region of interest" description="Disordered" evidence="4">
    <location>
        <begin position="520"/>
        <end position="542"/>
    </location>
</feature>
<dbReference type="Pfam" id="PF25789">
    <property type="entry name" value="TPR_NAA35"/>
    <property type="match status" value="1"/>
</dbReference>
<feature type="compositionally biased region" description="Basic residues" evidence="4">
    <location>
        <begin position="524"/>
        <end position="542"/>
    </location>
</feature>
<evidence type="ECO:0000256" key="1">
    <source>
        <dbReference type="ARBA" id="ARBA00004496"/>
    </source>
</evidence>
<dbReference type="PANTHER" id="PTHR21373">
    <property type="entry name" value="GLUCOSE REPRESSIBLE PROTEIN MAK10"/>
    <property type="match status" value="1"/>
</dbReference>
<keyword evidence="8" id="KW-1185">Reference proteome</keyword>
<dbReference type="GO" id="GO:0031417">
    <property type="term" value="C:NatC complex"/>
    <property type="evidence" value="ECO:0007669"/>
    <property type="project" value="InterPro"/>
</dbReference>
<evidence type="ECO:0000256" key="2">
    <source>
        <dbReference type="ARBA" id="ARBA00006289"/>
    </source>
</evidence>
<dbReference type="InterPro" id="IPR007244">
    <property type="entry name" value="Naa35_N"/>
</dbReference>
<keyword evidence="3" id="KW-0963">Cytoplasm</keyword>
<evidence type="ECO:0000313" key="7">
    <source>
        <dbReference type="EMBL" id="KNC50891.1"/>
    </source>
</evidence>
<dbReference type="STRING" id="461836.A0A0L0DFG0"/>
<evidence type="ECO:0000256" key="3">
    <source>
        <dbReference type="ARBA" id="ARBA00022490"/>
    </source>
</evidence>
<dbReference type="eggNOG" id="KOG2343">
    <property type="taxonomic scope" value="Eukaryota"/>
</dbReference>
<accession>A0A0L0DFG0</accession>
<comment type="subcellular location">
    <subcellularLocation>
        <location evidence="1">Cytoplasm</location>
    </subcellularLocation>
</comment>
<dbReference type="OrthoDB" id="269405at2759"/>
<evidence type="ECO:0008006" key="9">
    <source>
        <dbReference type="Google" id="ProtNLM"/>
    </source>
</evidence>
<reference evidence="7 8" key="1">
    <citation type="submission" date="2010-05" db="EMBL/GenBank/DDBJ databases">
        <title>The Genome Sequence of Thecamonas trahens ATCC 50062.</title>
        <authorList>
            <consortium name="The Broad Institute Genome Sequencing Platform"/>
            <person name="Russ C."/>
            <person name="Cuomo C."/>
            <person name="Shea T."/>
            <person name="Young S.K."/>
            <person name="Zeng Q."/>
            <person name="Koehrsen M."/>
            <person name="Haas B."/>
            <person name="Borodovsky M."/>
            <person name="Guigo R."/>
            <person name="Alvarado L."/>
            <person name="Berlin A."/>
            <person name="Bochicchio J."/>
            <person name="Borenstein D."/>
            <person name="Chapman S."/>
            <person name="Chen Z."/>
            <person name="Freedman E."/>
            <person name="Gellesch M."/>
            <person name="Goldberg J."/>
            <person name="Griggs A."/>
            <person name="Gujja S."/>
            <person name="Heilman E."/>
            <person name="Heiman D."/>
            <person name="Hepburn T."/>
            <person name="Howarth C."/>
            <person name="Jen D."/>
            <person name="Larson L."/>
            <person name="Mehta T."/>
            <person name="Park D."/>
            <person name="Pearson M."/>
            <person name="Roberts A."/>
            <person name="Saif S."/>
            <person name="Shenoy N."/>
            <person name="Sisk P."/>
            <person name="Stolte C."/>
            <person name="Sykes S."/>
            <person name="Thomson T."/>
            <person name="Walk T."/>
            <person name="White J."/>
            <person name="Yandava C."/>
            <person name="Burger G."/>
            <person name="Gray M.W."/>
            <person name="Holland P.W.H."/>
            <person name="King N."/>
            <person name="Lang F.B.F."/>
            <person name="Roger A.J."/>
            <person name="Ruiz-Trillo I."/>
            <person name="Lander E."/>
            <person name="Nusbaum C."/>
        </authorList>
    </citation>
    <scope>NUCLEOTIDE SEQUENCE [LARGE SCALE GENOMIC DNA]</scope>
    <source>
        <strain evidence="7 8">ATCC 50062</strain>
    </source>
</reference>
<proteinExistence type="inferred from homology"/>
<dbReference type="EMBL" id="GL349463">
    <property type="protein sequence ID" value="KNC50891.1"/>
    <property type="molecule type" value="Genomic_DNA"/>
</dbReference>
<dbReference type="RefSeq" id="XP_013756597.1">
    <property type="nucleotide sequence ID" value="XM_013901143.1"/>
</dbReference>
<evidence type="ECO:0000259" key="6">
    <source>
        <dbReference type="Pfam" id="PF25789"/>
    </source>
</evidence>
<dbReference type="OMA" id="YSAHEYG"/>
<feature type="domain" description="NAA35-like N-terminal" evidence="5">
    <location>
        <begin position="29"/>
        <end position="115"/>
    </location>
</feature>
<dbReference type="AlphaFoldDB" id="A0A0L0DFG0"/>